<keyword evidence="1" id="KW-0175">Coiled coil</keyword>
<dbReference type="AlphaFoldDB" id="A0A847SSY5"/>
<protein>
    <submittedName>
        <fullName evidence="3">Tail fiber domain-containing protein</fullName>
    </submittedName>
</protein>
<organism evidence="3 4">
    <name type="scientific">Chitinophaga eiseniae</name>
    <dbReference type="NCBI Taxonomy" id="634771"/>
    <lineage>
        <taxon>Bacteria</taxon>
        <taxon>Pseudomonadati</taxon>
        <taxon>Bacteroidota</taxon>
        <taxon>Chitinophagia</taxon>
        <taxon>Chitinophagales</taxon>
        <taxon>Chitinophagaceae</taxon>
        <taxon>Chitinophaga</taxon>
    </lineage>
</organism>
<name>A0A847SSY5_9BACT</name>
<reference evidence="3 4" key="1">
    <citation type="submission" date="2020-04" db="EMBL/GenBank/DDBJ databases">
        <authorList>
            <person name="Yin C."/>
        </authorList>
    </citation>
    <scope>NUCLEOTIDE SEQUENCE [LARGE SCALE GENOMIC DNA]</scope>
    <source>
        <strain evidence="3 4">Ak56</strain>
    </source>
</reference>
<evidence type="ECO:0000256" key="1">
    <source>
        <dbReference type="SAM" id="Coils"/>
    </source>
</evidence>
<dbReference type="RefSeq" id="WP_168740843.1">
    <property type="nucleotide sequence ID" value="NZ_JABAHZ010000005.1"/>
</dbReference>
<dbReference type="EMBL" id="JABAHZ010000005">
    <property type="protein sequence ID" value="NLR81198.1"/>
    <property type="molecule type" value="Genomic_DNA"/>
</dbReference>
<proteinExistence type="predicted"/>
<dbReference type="InterPro" id="IPR030392">
    <property type="entry name" value="S74_ICA"/>
</dbReference>
<evidence type="ECO:0000313" key="3">
    <source>
        <dbReference type="EMBL" id="NLR81198.1"/>
    </source>
</evidence>
<dbReference type="Pfam" id="PF13884">
    <property type="entry name" value="Peptidase_S74"/>
    <property type="match status" value="1"/>
</dbReference>
<evidence type="ECO:0000313" key="4">
    <source>
        <dbReference type="Proteomes" id="UP000552864"/>
    </source>
</evidence>
<comment type="caution">
    <text evidence="3">The sequence shown here is derived from an EMBL/GenBank/DDBJ whole genome shotgun (WGS) entry which is preliminary data.</text>
</comment>
<feature type="domain" description="Peptidase S74" evidence="2">
    <location>
        <begin position="439"/>
        <end position="535"/>
    </location>
</feature>
<evidence type="ECO:0000259" key="2">
    <source>
        <dbReference type="PROSITE" id="PS51688"/>
    </source>
</evidence>
<feature type="coiled-coil region" evidence="1">
    <location>
        <begin position="503"/>
        <end position="530"/>
    </location>
</feature>
<keyword evidence="4" id="KW-1185">Reference proteome</keyword>
<dbReference type="PROSITE" id="PS51688">
    <property type="entry name" value="ICA"/>
    <property type="match status" value="1"/>
</dbReference>
<accession>A0A847SSY5</accession>
<gene>
    <name evidence="3" type="ORF">HGH91_21400</name>
</gene>
<dbReference type="Proteomes" id="UP000552864">
    <property type="component" value="Unassembled WGS sequence"/>
</dbReference>
<sequence length="536" mass="59416">MKYFFSIIFFLFIGSFCYAQQVYQIKADSVRIYNTCDTAELILENRTQKVPGFLFNKGNGRTEFQKLSFTSPGLGLLGIQGQDTINLPNVLSPWADVRYDLLSTNFTTLSATDTMRWEQWYINKPIGYSAYSAPDMPVLSEQAFNGAGSNTYYNGLVVKTATTGFDFSVNWNGELTGPNGAFIRIKDDTQTKWSQWRELLFKDYADKTYVLNQKVAAQAANLWISGAAKVGDSVVLTRYKNNATGDSVLTTDGSGNLKLKLMTGGSGSGNIYTTDGTLMGDRLLNAGARSLSFKGVTTSKDSSYMLFNYSGIKLGTLMYRFVGGGVSELSTDMFNGSRITWSKVDTTSYILANSYGVGTNYKRGWIDFENNVNGNGIRWTYLDGTPNSGGNQLNFEMDTLGLRFSKSTTSSKDTLFTIDKYGTAIFNGQLEAQAIYQSSQRALKKDIAPFNKSALDIIDHASVQTFRYKSDKNELLHIGFIAEDVPEEMAAPKRVGVDQANTVAVLVKAIQEMNGQVKALKEEVKMLRKQLKDTRK</sequence>